<dbReference type="AlphaFoldDB" id="A0A2G1WCJ0"/>
<name>A0A2G1WCJ0_9BACT</name>
<dbReference type="InterPro" id="IPR007525">
    <property type="entry name" value="FrhB_FdhB_C"/>
</dbReference>
<dbReference type="Pfam" id="PF04432">
    <property type="entry name" value="FrhB_FdhB_C"/>
    <property type="match status" value="1"/>
</dbReference>
<dbReference type="InterPro" id="IPR017896">
    <property type="entry name" value="4Fe4S_Fe-S-bd"/>
</dbReference>
<dbReference type="PROSITE" id="PS51379">
    <property type="entry name" value="4FE4S_FER_2"/>
    <property type="match status" value="1"/>
</dbReference>
<keyword evidence="3" id="KW-1185">Reference proteome</keyword>
<organism evidence="2 3">
    <name type="scientific">Rhodopirellula bahusiensis</name>
    <dbReference type="NCBI Taxonomy" id="2014065"/>
    <lineage>
        <taxon>Bacteria</taxon>
        <taxon>Pseudomonadati</taxon>
        <taxon>Planctomycetota</taxon>
        <taxon>Planctomycetia</taxon>
        <taxon>Pirellulales</taxon>
        <taxon>Pirellulaceae</taxon>
        <taxon>Rhodopirellula</taxon>
    </lineage>
</organism>
<sequence length="470" mass="51835">MSLQSTVINNGMCIGCGMCASANPKTYSIALSDSGMYTAVSSGEQADDKAAVVCPFGDGVPDEDQIAKELYPAATGYTQGIGYYADCYAGHVSVPGIRDAGSSGGMGTWVLVELLNSGEIDGVLHVSGADDRDGVPFAYTISKTEQEIRARAKSRYYPVEMSKVLQQLRQLGGRYAVVGLPCFIKGLRLLASQDAQIGDRVAFTVALFCGHLKSSRFADFFAWQAGIKPGQLESVNFRTKLPDRPASNYGITVKGADIDHCRSNLEYSGSSWGYGFFKYTACDYCDDVVGETADISVGDAWLSEYVDDSRGSNVVVVRNEVIRRLVDAGVTRGELALASVDPDVVVQSQEAGLRHRREGLSYRLFQRDKRALWRPQKRVAAKADHLTPRQHRIFELREAIAAQSHTAFKTAIGEGSLQKFFDLMKPLLEQYDALYRPNAFVRFKTYGRKQLSRIKQWLLSRAKDRRSLDE</sequence>
<dbReference type="PANTHER" id="PTHR31332:SF0">
    <property type="entry name" value="7-HYDROXYMETHYL CHLOROPHYLL A REDUCTASE, CHLOROPLASTIC"/>
    <property type="match status" value="1"/>
</dbReference>
<dbReference type="Proteomes" id="UP000225740">
    <property type="component" value="Unassembled WGS sequence"/>
</dbReference>
<dbReference type="GeneID" id="90607644"/>
<dbReference type="OrthoDB" id="430408at2"/>
<feature type="domain" description="4Fe-4S ferredoxin-type" evidence="1">
    <location>
        <begin position="4"/>
        <end position="34"/>
    </location>
</feature>
<dbReference type="InterPro" id="IPR007516">
    <property type="entry name" value="Co_F420_Hydgase/DH_bsu_N"/>
</dbReference>
<dbReference type="RefSeq" id="WP_099259659.1">
    <property type="nucleotide sequence ID" value="NZ_NIZW01000002.1"/>
</dbReference>
<dbReference type="GO" id="GO:0052592">
    <property type="term" value="F:oxidoreductase activity, acting on CH or CH2 groups, with an iron-sulfur protein as acceptor"/>
    <property type="evidence" value="ECO:0007669"/>
    <property type="project" value="TreeGrafter"/>
</dbReference>
<gene>
    <name evidence="2" type="ORF">CEE69_05280</name>
</gene>
<dbReference type="EMBL" id="NIZW01000002">
    <property type="protein sequence ID" value="PHQ36753.1"/>
    <property type="molecule type" value="Genomic_DNA"/>
</dbReference>
<dbReference type="InterPro" id="IPR045220">
    <property type="entry name" value="FRHB/FDHB/HCAR-like"/>
</dbReference>
<accession>A0A2G1WCJ0</accession>
<proteinExistence type="predicted"/>
<dbReference type="Pfam" id="PF04422">
    <property type="entry name" value="FrhB_FdhB_N"/>
    <property type="match status" value="1"/>
</dbReference>
<dbReference type="PANTHER" id="PTHR31332">
    <property type="entry name" value="7-HYDROXYMETHYL CHLOROPHYLL A REDUCTASE, CHLOROPLASTIC"/>
    <property type="match status" value="1"/>
</dbReference>
<reference evidence="2 3" key="1">
    <citation type="submission" date="2017-06" db="EMBL/GenBank/DDBJ databases">
        <title>Description of Rhodopirellula bahusiensis sp. nov.</title>
        <authorList>
            <person name="Kizina J."/>
            <person name="Harder J."/>
        </authorList>
    </citation>
    <scope>NUCLEOTIDE SEQUENCE [LARGE SCALE GENOMIC DNA]</scope>
    <source>
        <strain evidence="2 3">SWK21</strain>
    </source>
</reference>
<protein>
    <submittedName>
        <fullName evidence="2">Coenzyme F420 hydrogenase</fullName>
    </submittedName>
</protein>
<evidence type="ECO:0000313" key="3">
    <source>
        <dbReference type="Proteomes" id="UP000225740"/>
    </source>
</evidence>
<evidence type="ECO:0000259" key="1">
    <source>
        <dbReference type="PROSITE" id="PS51379"/>
    </source>
</evidence>
<evidence type="ECO:0000313" key="2">
    <source>
        <dbReference type="EMBL" id="PHQ36753.1"/>
    </source>
</evidence>
<comment type="caution">
    <text evidence="2">The sequence shown here is derived from an EMBL/GenBank/DDBJ whole genome shotgun (WGS) entry which is preliminary data.</text>
</comment>